<name>A0A2H0RIA6_9BACT</name>
<accession>A0A2H0RIA6</accession>
<feature type="region of interest" description="Disordered" evidence="1">
    <location>
        <begin position="1"/>
        <end position="21"/>
    </location>
</feature>
<sequence length="106" mass="11852">MKKPWPFFDSTNLPENKADESRAQEALKQIEAVGGILKFDLETDEHGWSAQCKQIPAIITGGSNSDPTESEIENQIRDAVHSAFHVSTKTYLNDRMKSNKVISFSV</sequence>
<organism evidence="2 3">
    <name type="scientific">Candidatus Vogelbacteria bacterium CG10_big_fil_rev_8_21_14_0_10_49_38</name>
    <dbReference type="NCBI Taxonomy" id="1975043"/>
    <lineage>
        <taxon>Bacteria</taxon>
        <taxon>Candidatus Vogeliibacteriota</taxon>
    </lineage>
</organism>
<evidence type="ECO:0000256" key="1">
    <source>
        <dbReference type="SAM" id="MobiDB-lite"/>
    </source>
</evidence>
<dbReference type="EMBL" id="PCYK01000029">
    <property type="protein sequence ID" value="PIR45764.1"/>
    <property type="molecule type" value="Genomic_DNA"/>
</dbReference>
<gene>
    <name evidence="2" type="ORF">COV08_03265</name>
</gene>
<dbReference type="Proteomes" id="UP000230431">
    <property type="component" value="Unassembled WGS sequence"/>
</dbReference>
<protein>
    <submittedName>
        <fullName evidence="2">Uncharacterized protein</fullName>
    </submittedName>
</protein>
<comment type="caution">
    <text evidence="2">The sequence shown here is derived from an EMBL/GenBank/DDBJ whole genome shotgun (WGS) entry which is preliminary data.</text>
</comment>
<reference evidence="2 3" key="1">
    <citation type="submission" date="2017-09" db="EMBL/GenBank/DDBJ databases">
        <title>Depth-based differentiation of microbial function through sediment-hosted aquifers and enrichment of novel symbionts in the deep terrestrial subsurface.</title>
        <authorList>
            <person name="Probst A.J."/>
            <person name="Ladd B."/>
            <person name="Jarett J.K."/>
            <person name="Geller-Mcgrath D.E."/>
            <person name="Sieber C.M."/>
            <person name="Emerson J.B."/>
            <person name="Anantharaman K."/>
            <person name="Thomas B.C."/>
            <person name="Malmstrom R."/>
            <person name="Stieglmeier M."/>
            <person name="Klingl A."/>
            <person name="Woyke T."/>
            <person name="Ryan C.M."/>
            <person name="Banfield J.F."/>
        </authorList>
    </citation>
    <scope>NUCLEOTIDE SEQUENCE [LARGE SCALE GENOMIC DNA]</scope>
    <source>
        <strain evidence="2">CG10_big_fil_rev_8_21_14_0_10_49_38</strain>
    </source>
</reference>
<evidence type="ECO:0000313" key="2">
    <source>
        <dbReference type="EMBL" id="PIR45764.1"/>
    </source>
</evidence>
<evidence type="ECO:0000313" key="3">
    <source>
        <dbReference type="Proteomes" id="UP000230431"/>
    </source>
</evidence>
<proteinExistence type="predicted"/>
<dbReference type="AlphaFoldDB" id="A0A2H0RIA6"/>